<feature type="region of interest" description="Disordered" evidence="8">
    <location>
        <begin position="1"/>
        <end position="22"/>
    </location>
</feature>
<comment type="caution">
    <text evidence="10">The sequence shown here is derived from an EMBL/GenBank/DDBJ whole genome shotgun (WGS) entry which is preliminary data.</text>
</comment>
<keyword evidence="3" id="KW-1003">Cell membrane</keyword>
<feature type="transmembrane region" description="Helical" evidence="7">
    <location>
        <begin position="129"/>
        <end position="148"/>
    </location>
</feature>
<feature type="domain" description="ABC transmembrane type-1" evidence="9">
    <location>
        <begin position="92"/>
        <end position="290"/>
    </location>
</feature>
<gene>
    <name evidence="10" type="ORF">PS435_14390</name>
</gene>
<keyword evidence="5 7" id="KW-1133">Transmembrane helix</keyword>
<keyword evidence="6 7" id="KW-0472">Membrane</keyword>
<sequence length="304" mass="34752">MTAEEKLQKKEQKRNQKKRNKQAVEKHRGLLWGGSILVLLISIIHLSPLYLLAVNSFKTREQLYENVMALPTSYSFQYFRTAMERMNFLTSFLNSLLITVVSVALIVITSSMTAWVIARNQDRWWARALYLTFIATMLIPFQTVMMPLVQFFGSVQDYTGIQVLNTRWGLIFMYIGFGAAMSVFLYNGFIKSIPYSLEEAAYLDGASKGTVFFRVIFPMLKPITNTVVILNVIWIWNDYLLPSLILADESKRTIPLSTFSFFGQFTIQWNLAMAGLLMTILPVIIFYAFAQRSIIHGVANGAVK</sequence>
<evidence type="ECO:0000256" key="4">
    <source>
        <dbReference type="ARBA" id="ARBA00022692"/>
    </source>
</evidence>
<dbReference type="SUPFAM" id="SSF161098">
    <property type="entry name" value="MetI-like"/>
    <property type="match status" value="1"/>
</dbReference>
<dbReference type="InterPro" id="IPR035906">
    <property type="entry name" value="MetI-like_sf"/>
</dbReference>
<comment type="similarity">
    <text evidence="7">Belongs to the binding-protein-dependent transport system permease family.</text>
</comment>
<dbReference type="RefSeq" id="WP_331244507.1">
    <property type="nucleotide sequence ID" value="NZ_JAQSGJ010000064.1"/>
</dbReference>
<proteinExistence type="inferred from homology"/>
<evidence type="ECO:0000256" key="8">
    <source>
        <dbReference type="SAM" id="MobiDB-lite"/>
    </source>
</evidence>
<protein>
    <submittedName>
        <fullName evidence="10">Carbohydrate ABC transporter permease</fullName>
    </submittedName>
</protein>
<feature type="transmembrane region" description="Helical" evidence="7">
    <location>
        <begin position="168"/>
        <end position="190"/>
    </location>
</feature>
<keyword evidence="2 7" id="KW-0813">Transport</keyword>
<dbReference type="Pfam" id="PF00528">
    <property type="entry name" value="BPD_transp_1"/>
    <property type="match status" value="1"/>
</dbReference>
<evidence type="ECO:0000256" key="2">
    <source>
        <dbReference type="ARBA" id="ARBA00022448"/>
    </source>
</evidence>
<evidence type="ECO:0000256" key="6">
    <source>
        <dbReference type="ARBA" id="ARBA00023136"/>
    </source>
</evidence>
<dbReference type="Proteomes" id="UP001330016">
    <property type="component" value="Unassembled WGS sequence"/>
</dbReference>
<feature type="compositionally biased region" description="Basic and acidic residues" evidence="8">
    <location>
        <begin position="1"/>
        <end position="14"/>
    </location>
</feature>
<dbReference type="InterPro" id="IPR000515">
    <property type="entry name" value="MetI-like"/>
</dbReference>
<feature type="transmembrane region" description="Helical" evidence="7">
    <location>
        <begin position="29"/>
        <end position="53"/>
    </location>
</feature>
<name>A0ABU7T347_9LACO</name>
<organism evidence="10 11">
    <name type="scientific">Schleiferilactobacillus harbinensis</name>
    <dbReference type="NCBI Taxonomy" id="304207"/>
    <lineage>
        <taxon>Bacteria</taxon>
        <taxon>Bacillati</taxon>
        <taxon>Bacillota</taxon>
        <taxon>Bacilli</taxon>
        <taxon>Lactobacillales</taxon>
        <taxon>Lactobacillaceae</taxon>
        <taxon>Schleiferilactobacillus</taxon>
    </lineage>
</organism>
<evidence type="ECO:0000313" key="10">
    <source>
        <dbReference type="EMBL" id="MEE6717039.1"/>
    </source>
</evidence>
<evidence type="ECO:0000259" key="9">
    <source>
        <dbReference type="PROSITE" id="PS50928"/>
    </source>
</evidence>
<dbReference type="PROSITE" id="PS50928">
    <property type="entry name" value="ABC_TM1"/>
    <property type="match status" value="1"/>
</dbReference>
<dbReference type="PANTHER" id="PTHR43744:SF12">
    <property type="entry name" value="ABC TRANSPORTER PERMEASE PROTEIN MG189-RELATED"/>
    <property type="match status" value="1"/>
</dbReference>
<comment type="subcellular location">
    <subcellularLocation>
        <location evidence="1 7">Cell membrane</location>
        <topology evidence="1 7">Multi-pass membrane protein</topology>
    </subcellularLocation>
</comment>
<evidence type="ECO:0000256" key="7">
    <source>
        <dbReference type="RuleBase" id="RU363032"/>
    </source>
</evidence>
<dbReference type="CDD" id="cd06261">
    <property type="entry name" value="TM_PBP2"/>
    <property type="match status" value="1"/>
</dbReference>
<evidence type="ECO:0000256" key="1">
    <source>
        <dbReference type="ARBA" id="ARBA00004651"/>
    </source>
</evidence>
<dbReference type="EMBL" id="JAQSGK010000064">
    <property type="protein sequence ID" value="MEE6717039.1"/>
    <property type="molecule type" value="Genomic_DNA"/>
</dbReference>
<accession>A0ABU7T347</accession>
<evidence type="ECO:0000256" key="3">
    <source>
        <dbReference type="ARBA" id="ARBA00022475"/>
    </source>
</evidence>
<evidence type="ECO:0000256" key="5">
    <source>
        <dbReference type="ARBA" id="ARBA00022989"/>
    </source>
</evidence>
<reference evidence="10 11" key="1">
    <citation type="submission" date="2023-02" db="EMBL/GenBank/DDBJ databases">
        <title>The predominant lactic acid bacteria and yeasts involved in the spontaneous fermentation of millet during the production of the traditional porridge Hausa koko in Ghana.</title>
        <authorList>
            <person name="Atter A."/>
            <person name="Diaz M."/>
        </authorList>
    </citation>
    <scope>NUCLEOTIDE SEQUENCE [LARGE SCALE GENOMIC DNA]</scope>
    <source>
        <strain evidence="10 11">FI11640</strain>
    </source>
</reference>
<keyword evidence="4 7" id="KW-0812">Transmembrane</keyword>
<evidence type="ECO:0000313" key="11">
    <source>
        <dbReference type="Proteomes" id="UP001330016"/>
    </source>
</evidence>
<keyword evidence="11" id="KW-1185">Reference proteome</keyword>
<feature type="transmembrane region" description="Helical" evidence="7">
    <location>
        <begin position="267"/>
        <end position="290"/>
    </location>
</feature>
<feature type="transmembrane region" description="Helical" evidence="7">
    <location>
        <begin position="211"/>
        <end position="236"/>
    </location>
</feature>
<feature type="transmembrane region" description="Helical" evidence="7">
    <location>
        <begin position="92"/>
        <end position="117"/>
    </location>
</feature>
<dbReference type="PANTHER" id="PTHR43744">
    <property type="entry name" value="ABC TRANSPORTER PERMEASE PROTEIN MG189-RELATED-RELATED"/>
    <property type="match status" value="1"/>
</dbReference>
<dbReference type="Gene3D" id="1.10.3720.10">
    <property type="entry name" value="MetI-like"/>
    <property type="match status" value="1"/>
</dbReference>